<proteinExistence type="predicted"/>
<feature type="region of interest" description="Disordered" evidence="1">
    <location>
        <begin position="202"/>
        <end position="233"/>
    </location>
</feature>
<comment type="caution">
    <text evidence="2">The sequence shown here is derived from an EMBL/GenBank/DDBJ whole genome shotgun (WGS) entry which is preliminary data.</text>
</comment>
<evidence type="ECO:0000256" key="1">
    <source>
        <dbReference type="SAM" id="MobiDB-lite"/>
    </source>
</evidence>
<protein>
    <submittedName>
        <fullName evidence="2">Uncharacterized protein</fullName>
    </submittedName>
</protein>
<organism evidence="2">
    <name type="scientific">Daucus carota subsp. sativus</name>
    <name type="common">Carrot</name>
    <dbReference type="NCBI Taxonomy" id="79200"/>
    <lineage>
        <taxon>Eukaryota</taxon>
        <taxon>Viridiplantae</taxon>
        <taxon>Streptophyta</taxon>
        <taxon>Embryophyta</taxon>
        <taxon>Tracheophyta</taxon>
        <taxon>Spermatophyta</taxon>
        <taxon>Magnoliopsida</taxon>
        <taxon>eudicotyledons</taxon>
        <taxon>Gunneridae</taxon>
        <taxon>Pentapetalae</taxon>
        <taxon>asterids</taxon>
        <taxon>campanulids</taxon>
        <taxon>Apiales</taxon>
        <taxon>Apiaceae</taxon>
        <taxon>Apioideae</taxon>
        <taxon>Scandiceae</taxon>
        <taxon>Daucinae</taxon>
        <taxon>Daucus</taxon>
        <taxon>Daucus sect. Daucus</taxon>
    </lineage>
</organism>
<evidence type="ECO:0000313" key="2">
    <source>
        <dbReference type="EMBL" id="KZM95882.1"/>
    </source>
</evidence>
<reference evidence="2" key="1">
    <citation type="journal article" date="2016" name="Nat. Genet.">
        <title>A high-quality carrot genome assembly provides new insights into carotenoid accumulation and asterid genome evolution.</title>
        <authorList>
            <person name="Iorizzo M."/>
            <person name="Ellison S."/>
            <person name="Senalik D."/>
            <person name="Zeng P."/>
            <person name="Satapoomin P."/>
            <person name="Huang J."/>
            <person name="Bowman M."/>
            <person name="Iovene M."/>
            <person name="Sanseverino W."/>
            <person name="Cavagnaro P."/>
            <person name="Yildiz M."/>
            <person name="Macko-Podgorni A."/>
            <person name="Moranska E."/>
            <person name="Grzebelus E."/>
            <person name="Grzebelus D."/>
            <person name="Ashrafi H."/>
            <person name="Zheng Z."/>
            <person name="Cheng S."/>
            <person name="Spooner D."/>
            <person name="Van Deynze A."/>
            <person name="Simon P."/>
        </authorList>
    </citation>
    <scope>NUCLEOTIDE SEQUENCE [LARGE SCALE GENOMIC DNA]</scope>
    <source>
        <tissue evidence="2">Leaf</tissue>
    </source>
</reference>
<dbReference type="AlphaFoldDB" id="A0A162A3Z9"/>
<gene>
    <name evidence="2" type="ORF">DCAR_019124</name>
</gene>
<sequence>MPSNNTENVGHGILFTCCSLSGKDVGSGDVNLSSLSGISCTIQGTKTTSADGSTFVAFGENSLEKGVLRGGKNKNPTLLDPSLRRPIFSSKQRSSCKSQNPVVQSGRRHDYDLASQFESGKFSNKQFQDSARTNKYHKHSCENSSLDLVNPSQISRGCSVSIMTKNGISCTKPVSAQNRLSVVENFSAQSCHLQKCKSSKKHLDAQSQYQSKDHPGIPELQCSSDTSMPKDSDVTAFGQIWSCPPNCKMQDDHSVANLYEDSFNPKFSAKQNVD</sequence>
<accession>A0A162A3Z9</accession>
<dbReference type="Gramene" id="KZM95882">
    <property type="protein sequence ID" value="KZM95882"/>
    <property type="gene ID" value="DCAR_019124"/>
</dbReference>
<name>A0A162A3Z9_DAUCS</name>
<dbReference type="EMBL" id="LNRQ01000005">
    <property type="protein sequence ID" value="KZM95882.1"/>
    <property type="molecule type" value="Genomic_DNA"/>
</dbReference>